<dbReference type="OrthoDB" id="5985073at2759"/>
<comment type="caution">
    <text evidence="6">The sequence shown here is derived from an EMBL/GenBank/DDBJ whole genome shotgun (WGS) entry which is preliminary data.</text>
</comment>
<dbReference type="GO" id="GO:0016998">
    <property type="term" value="P:cell wall macromolecule catabolic process"/>
    <property type="evidence" value="ECO:0007669"/>
    <property type="project" value="InterPro"/>
</dbReference>
<dbReference type="PANTHER" id="PTHR22595">
    <property type="entry name" value="CHITINASE-RELATED"/>
    <property type="match status" value="1"/>
</dbReference>
<evidence type="ECO:0000313" key="7">
    <source>
        <dbReference type="Proteomes" id="UP000192578"/>
    </source>
</evidence>
<dbReference type="Gene3D" id="1.10.530.10">
    <property type="match status" value="1"/>
</dbReference>
<feature type="signal peptide" evidence="4">
    <location>
        <begin position="1"/>
        <end position="19"/>
    </location>
</feature>
<keyword evidence="7" id="KW-1185">Reference proteome</keyword>
<dbReference type="GO" id="GO:0006032">
    <property type="term" value="P:chitin catabolic process"/>
    <property type="evidence" value="ECO:0007669"/>
    <property type="project" value="InterPro"/>
</dbReference>
<organism evidence="6 7">
    <name type="scientific">Hypsibius exemplaris</name>
    <name type="common">Freshwater tardigrade</name>
    <dbReference type="NCBI Taxonomy" id="2072580"/>
    <lineage>
        <taxon>Eukaryota</taxon>
        <taxon>Metazoa</taxon>
        <taxon>Ecdysozoa</taxon>
        <taxon>Tardigrada</taxon>
        <taxon>Eutardigrada</taxon>
        <taxon>Parachela</taxon>
        <taxon>Hypsibioidea</taxon>
        <taxon>Hypsibiidae</taxon>
        <taxon>Hypsibius</taxon>
    </lineage>
</organism>
<dbReference type="CDD" id="cd00325">
    <property type="entry name" value="chitinase_GH19"/>
    <property type="match status" value="1"/>
</dbReference>
<feature type="region of interest" description="Disordered" evidence="3">
    <location>
        <begin position="50"/>
        <end position="85"/>
    </location>
</feature>
<evidence type="ECO:0000256" key="3">
    <source>
        <dbReference type="SAM" id="MobiDB-lite"/>
    </source>
</evidence>
<dbReference type="PANTHER" id="PTHR22595:SF79">
    <property type="entry name" value="CHITINASE 12"/>
    <property type="match status" value="1"/>
</dbReference>
<name>A0A9X6ND03_HYPEX</name>
<feature type="chain" id="PRO_5040870774" evidence="4">
    <location>
        <begin position="20"/>
        <end position="290"/>
    </location>
</feature>
<dbReference type="InterPro" id="IPR023346">
    <property type="entry name" value="Lysozyme-like_dom_sf"/>
</dbReference>
<keyword evidence="1" id="KW-0611">Plant defense</keyword>
<reference evidence="7" key="1">
    <citation type="submission" date="2017-01" db="EMBL/GenBank/DDBJ databases">
        <title>Comparative genomics of anhydrobiosis in the tardigrade Hypsibius dujardini.</title>
        <authorList>
            <person name="Yoshida Y."/>
            <person name="Koutsovoulos G."/>
            <person name="Laetsch D."/>
            <person name="Stevens L."/>
            <person name="Kumar S."/>
            <person name="Horikawa D."/>
            <person name="Ishino K."/>
            <person name="Komine S."/>
            <person name="Tomita M."/>
            <person name="Blaxter M."/>
            <person name="Arakawa K."/>
        </authorList>
    </citation>
    <scope>NUCLEOTIDE SEQUENCE [LARGE SCALE GENOMIC DNA]</scope>
    <source>
        <strain evidence="7">Z151</strain>
    </source>
</reference>
<evidence type="ECO:0000256" key="2">
    <source>
        <dbReference type="ARBA" id="ARBA00023157"/>
    </source>
</evidence>
<dbReference type="GO" id="GO:0006952">
    <property type="term" value="P:defense response"/>
    <property type="evidence" value="ECO:0007669"/>
    <property type="project" value="UniProtKB-KW"/>
</dbReference>
<dbReference type="GO" id="GO:0004568">
    <property type="term" value="F:chitinase activity"/>
    <property type="evidence" value="ECO:0007669"/>
    <property type="project" value="InterPro"/>
</dbReference>
<accession>A0A9X6ND03</accession>
<dbReference type="InterPro" id="IPR000726">
    <property type="entry name" value="Glyco_hydro_19_cat"/>
</dbReference>
<sequence length="290" mass="31614">MKYLACLAFFVYAWHLTVGCQTNGENCDANITCCAGHHCKITNPPGGSCERGSLGQPATSRPDSSPAGGGHGHGSPSSMNDESISKSEFDQAFTSNKFKAPPPAHYDAFVSPSVKRLHRITLKREFAMFLANVIHETAGLEYLEEINGATRCAAGEYRGVWDPNPATFHMDKCYCGRGPLQLSHPQNYQDASLAIFKDAATLIDNPERVLTDKQTGWDTAAWYWGEQVGIESGVKEGQFGTSIKAINGKLECPVSGEPAKNPNEAAKRKEYYEKIYKVWGIEGPIDLSGC</sequence>
<evidence type="ECO:0000256" key="1">
    <source>
        <dbReference type="ARBA" id="ARBA00022821"/>
    </source>
</evidence>
<evidence type="ECO:0000256" key="4">
    <source>
        <dbReference type="SAM" id="SignalP"/>
    </source>
</evidence>
<dbReference type="SUPFAM" id="SSF53955">
    <property type="entry name" value="Lysozyme-like"/>
    <property type="match status" value="1"/>
</dbReference>
<proteinExistence type="predicted"/>
<dbReference type="Pfam" id="PF00182">
    <property type="entry name" value="Glyco_hydro_19"/>
    <property type="match status" value="1"/>
</dbReference>
<evidence type="ECO:0000313" key="6">
    <source>
        <dbReference type="EMBL" id="OWA50953.1"/>
    </source>
</evidence>
<keyword evidence="4" id="KW-0732">Signal</keyword>
<dbReference type="PROSITE" id="PS51257">
    <property type="entry name" value="PROKAR_LIPOPROTEIN"/>
    <property type="match status" value="1"/>
</dbReference>
<dbReference type="EMBL" id="MTYJ01000209">
    <property type="protein sequence ID" value="OWA50953.1"/>
    <property type="molecule type" value="Genomic_DNA"/>
</dbReference>
<feature type="domain" description="Glycoside hydrolase family 19 catalytic" evidence="5">
    <location>
        <begin position="120"/>
        <end position="225"/>
    </location>
</feature>
<evidence type="ECO:0000259" key="5">
    <source>
        <dbReference type="Pfam" id="PF00182"/>
    </source>
</evidence>
<gene>
    <name evidence="6" type="ORF">BV898_15454</name>
</gene>
<dbReference type="AlphaFoldDB" id="A0A9X6ND03"/>
<dbReference type="Proteomes" id="UP000192578">
    <property type="component" value="Unassembled WGS sequence"/>
</dbReference>
<protein>
    <submittedName>
        <fullName evidence="6">Endochitinase EP3</fullName>
    </submittedName>
</protein>
<keyword evidence="2" id="KW-1015">Disulfide bond</keyword>